<reference evidence="1" key="2">
    <citation type="submission" date="2018-05" db="EMBL/GenBank/DDBJ databases">
        <title>OgluRS3 (Oryza glumaepatula Reference Sequence Version 3).</title>
        <authorList>
            <person name="Zhang J."/>
            <person name="Kudrna D."/>
            <person name="Lee S."/>
            <person name="Talag J."/>
            <person name="Welchert J."/>
            <person name="Wing R.A."/>
        </authorList>
    </citation>
    <scope>NUCLEOTIDE SEQUENCE [LARGE SCALE GENOMIC DNA]</scope>
</reference>
<keyword evidence="2" id="KW-1185">Reference proteome</keyword>
<dbReference type="EnsemblPlants" id="OGLUM10G16310.1">
    <property type="protein sequence ID" value="OGLUM10G16310.1"/>
    <property type="gene ID" value="OGLUM10G16310"/>
</dbReference>
<accession>A0A0E0BCX0</accession>
<organism evidence="1">
    <name type="scientific">Oryza glumipatula</name>
    <dbReference type="NCBI Taxonomy" id="40148"/>
    <lineage>
        <taxon>Eukaryota</taxon>
        <taxon>Viridiplantae</taxon>
        <taxon>Streptophyta</taxon>
        <taxon>Embryophyta</taxon>
        <taxon>Tracheophyta</taxon>
        <taxon>Spermatophyta</taxon>
        <taxon>Magnoliopsida</taxon>
        <taxon>Liliopsida</taxon>
        <taxon>Poales</taxon>
        <taxon>Poaceae</taxon>
        <taxon>BOP clade</taxon>
        <taxon>Oryzoideae</taxon>
        <taxon>Oryzeae</taxon>
        <taxon>Oryzinae</taxon>
        <taxon>Oryza</taxon>
    </lineage>
</organism>
<name>A0A0E0BCX0_9ORYZ</name>
<dbReference type="AlphaFoldDB" id="A0A0E0BCX0"/>
<protein>
    <submittedName>
        <fullName evidence="1">Uncharacterized protein</fullName>
    </submittedName>
</protein>
<evidence type="ECO:0000313" key="1">
    <source>
        <dbReference type="EnsemblPlants" id="OGLUM10G16310.1"/>
    </source>
</evidence>
<dbReference type="Gramene" id="OGLUM10G16310.1">
    <property type="protein sequence ID" value="OGLUM10G16310.1"/>
    <property type="gene ID" value="OGLUM10G16310"/>
</dbReference>
<proteinExistence type="predicted"/>
<dbReference type="Proteomes" id="UP000026961">
    <property type="component" value="Chromosome 10"/>
</dbReference>
<reference evidence="1" key="1">
    <citation type="submission" date="2015-04" db="UniProtKB">
        <authorList>
            <consortium name="EnsemblPlants"/>
        </authorList>
    </citation>
    <scope>IDENTIFICATION</scope>
</reference>
<sequence>METELDTSLSASGMTLLTEWVSYRANLASSRPLTPGIFSDRLLERPMTKGGENFGAFWSTRTWGGDLLRL</sequence>
<dbReference type="HOGENOM" id="CLU_2762236_0_0_1"/>
<evidence type="ECO:0000313" key="2">
    <source>
        <dbReference type="Proteomes" id="UP000026961"/>
    </source>
</evidence>